<accession>A0A3G2R802</accession>
<dbReference type="InterPro" id="IPR036105">
    <property type="entry name" value="DiNase_FeMo-co_biosyn_sf"/>
</dbReference>
<feature type="domain" description="Dinitrogenase iron-molybdenum cofactor biosynthesis" evidence="1">
    <location>
        <begin position="2"/>
        <end position="33"/>
    </location>
</feature>
<evidence type="ECO:0000313" key="3">
    <source>
        <dbReference type="Proteomes" id="UP000280960"/>
    </source>
</evidence>
<evidence type="ECO:0000313" key="2">
    <source>
        <dbReference type="EMBL" id="AYO31571.1"/>
    </source>
</evidence>
<dbReference type="InterPro" id="IPR003731">
    <property type="entry name" value="Di-Nase_FeMo-co_biosynth"/>
</dbReference>
<dbReference type="Gene3D" id="3.30.420.130">
    <property type="entry name" value="Dinitrogenase iron-molybdenum cofactor biosynthesis domain"/>
    <property type="match status" value="1"/>
</dbReference>
<dbReference type="AlphaFoldDB" id="A0A3G2R802"/>
<keyword evidence="3" id="KW-1185">Reference proteome</keyword>
<dbReference type="Pfam" id="PF02579">
    <property type="entry name" value="Nitro_FeMo-Co"/>
    <property type="match status" value="1"/>
</dbReference>
<organism evidence="2 3">
    <name type="scientific">Biomaibacter acetigenes</name>
    <dbReference type="NCBI Taxonomy" id="2316383"/>
    <lineage>
        <taxon>Bacteria</taxon>
        <taxon>Bacillati</taxon>
        <taxon>Bacillota</taxon>
        <taxon>Clostridia</taxon>
        <taxon>Thermosediminibacterales</taxon>
        <taxon>Tepidanaerobacteraceae</taxon>
        <taxon>Biomaibacter</taxon>
    </lineage>
</organism>
<dbReference type="Proteomes" id="UP000280960">
    <property type="component" value="Chromosome"/>
</dbReference>
<proteinExistence type="predicted"/>
<evidence type="ECO:0000259" key="1">
    <source>
        <dbReference type="Pfam" id="PF02579"/>
    </source>
</evidence>
<protein>
    <recommendedName>
        <fullName evidence="1">Dinitrogenase iron-molybdenum cofactor biosynthesis domain-containing protein</fullName>
    </recommendedName>
</protein>
<dbReference type="RefSeq" id="WP_120767631.1">
    <property type="nucleotide sequence ID" value="NZ_CP033169.1"/>
</dbReference>
<sequence length="37" mass="3899">MQIAQFVVDKGAHALITGNVGPNAIRGLNESGVFFLL</sequence>
<gene>
    <name evidence="2" type="ORF">D2962_14045</name>
</gene>
<dbReference type="EMBL" id="CP033169">
    <property type="protein sequence ID" value="AYO31571.1"/>
    <property type="molecule type" value="Genomic_DNA"/>
</dbReference>
<name>A0A3G2R802_9FIRM</name>
<dbReference type="SUPFAM" id="SSF53146">
    <property type="entry name" value="Nitrogenase accessory factor-like"/>
    <property type="match status" value="1"/>
</dbReference>
<dbReference type="KEGG" id="bacg:D2962_14045"/>
<reference evidence="2 3" key="1">
    <citation type="submission" date="2018-10" db="EMBL/GenBank/DDBJ databases">
        <authorList>
            <person name="Zhang X."/>
        </authorList>
    </citation>
    <scope>NUCLEOTIDE SEQUENCE [LARGE SCALE GENOMIC DNA]</scope>
    <source>
        <strain evidence="2 3">SK-G1</strain>
    </source>
</reference>